<name>A0ABV0NRD7_9TELE</name>
<reference evidence="2 3" key="1">
    <citation type="submission" date="2021-06" db="EMBL/GenBank/DDBJ databases">
        <authorList>
            <person name="Palmer J.M."/>
        </authorList>
    </citation>
    <scope>NUCLEOTIDE SEQUENCE [LARGE SCALE GENOMIC DNA]</scope>
    <source>
        <strain evidence="2 3">GA_2019</strain>
        <tissue evidence="2">Muscle</tissue>
    </source>
</reference>
<evidence type="ECO:0000313" key="2">
    <source>
        <dbReference type="EMBL" id="MEQ2173950.1"/>
    </source>
</evidence>
<organism evidence="2 3">
    <name type="scientific">Goodea atripinnis</name>
    <dbReference type="NCBI Taxonomy" id="208336"/>
    <lineage>
        <taxon>Eukaryota</taxon>
        <taxon>Metazoa</taxon>
        <taxon>Chordata</taxon>
        <taxon>Craniata</taxon>
        <taxon>Vertebrata</taxon>
        <taxon>Euteleostomi</taxon>
        <taxon>Actinopterygii</taxon>
        <taxon>Neopterygii</taxon>
        <taxon>Teleostei</taxon>
        <taxon>Neoteleostei</taxon>
        <taxon>Acanthomorphata</taxon>
        <taxon>Ovalentaria</taxon>
        <taxon>Atherinomorphae</taxon>
        <taxon>Cyprinodontiformes</taxon>
        <taxon>Goodeidae</taxon>
        <taxon>Goodea</taxon>
    </lineage>
</organism>
<keyword evidence="1" id="KW-1133">Transmembrane helix</keyword>
<keyword evidence="1" id="KW-0472">Membrane</keyword>
<feature type="transmembrane region" description="Helical" evidence="1">
    <location>
        <begin position="38"/>
        <end position="61"/>
    </location>
</feature>
<keyword evidence="1" id="KW-0812">Transmembrane</keyword>
<dbReference type="Proteomes" id="UP001476798">
    <property type="component" value="Unassembled WGS sequence"/>
</dbReference>
<comment type="caution">
    <text evidence="2">The sequence shown here is derived from an EMBL/GenBank/DDBJ whole genome shotgun (WGS) entry which is preliminary data.</text>
</comment>
<proteinExistence type="predicted"/>
<keyword evidence="3" id="KW-1185">Reference proteome</keyword>
<evidence type="ECO:0000313" key="3">
    <source>
        <dbReference type="Proteomes" id="UP001476798"/>
    </source>
</evidence>
<sequence length="240" mass="26380">DAAKEGYRGQAFIAVLQQTIDAWSHEQSPMLFFSRLSLLLACYSVALHLSLLLAAIMRGILSYVPGPMVHLAADMGTTGTGNRHKFLRRGGGSCVGQTVDSLLGWAVGLSSNHKTKEEHKSTSDEGILEKFKASEFPSLLRVKTDTACLCPFVSFLTFSPTSELVNVHPKTKPLTSGIAACFSVSNIPLRLKPSALNRQHSQLVWRRNTSNKERWATIFSDRQRDDPILASPPQRPQCSS</sequence>
<dbReference type="EMBL" id="JAHRIO010050081">
    <property type="protein sequence ID" value="MEQ2173950.1"/>
    <property type="molecule type" value="Genomic_DNA"/>
</dbReference>
<feature type="non-terminal residue" evidence="2">
    <location>
        <position position="1"/>
    </location>
</feature>
<accession>A0ABV0NRD7</accession>
<gene>
    <name evidence="2" type="ORF">GOODEAATRI_002877</name>
</gene>
<protein>
    <submittedName>
        <fullName evidence="2">Uncharacterized protein</fullName>
    </submittedName>
</protein>
<evidence type="ECO:0000256" key="1">
    <source>
        <dbReference type="SAM" id="Phobius"/>
    </source>
</evidence>